<dbReference type="Proteomes" id="UP000245207">
    <property type="component" value="Unassembled WGS sequence"/>
</dbReference>
<accession>A0A2U1LBJ7</accession>
<dbReference type="Pfam" id="PF00127">
    <property type="entry name" value="Copper-bind"/>
    <property type="match status" value="1"/>
</dbReference>
<keyword evidence="1" id="KW-0479">Metal-binding</keyword>
<evidence type="ECO:0000259" key="3">
    <source>
        <dbReference type="Pfam" id="PF00127"/>
    </source>
</evidence>
<evidence type="ECO:0000313" key="5">
    <source>
        <dbReference type="Proteomes" id="UP000245207"/>
    </source>
</evidence>
<dbReference type="AlphaFoldDB" id="A0A2U1LBJ7"/>
<name>A0A2U1LBJ7_ARTAN</name>
<evidence type="ECO:0000313" key="4">
    <source>
        <dbReference type="EMBL" id="PWA46372.1"/>
    </source>
</evidence>
<dbReference type="STRING" id="35608.A0A2U1LBJ7"/>
<proteinExistence type="predicted"/>
<organism evidence="4 5">
    <name type="scientific">Artemisia annua</name>
    <name type="common">Sweet wormwood</name>
    <dbReference type="NCBI Taxonomy" id="35608"/>
    <lineage>
        <taxon>Eukaryota</taxon>
        <taxon>Viridiplantae</taxon>
        <taxon>Streptophyta</taxon>
        <taxon>Embryophyta</taxon>
        <taxon>Tracheophyta</taxon>
        <taxon>Spermatophyta</taxon>
        <taxon>Magnoliopsida</taxon>
        <taxon>eudicotyledons</taxon>
        <taxon>Gunneridae</taxon>
        <taxon>Pentapetalae</taxon>
        <taxon>asterids</taxon>
        <taxon>campanulids</taxon>
        <taxon>Asterales</taxon>
        <taxon>Asteraceae</taxon>
        <taxon>Asteroideae</taxon>
        <taxon>Anthemideae</taxon>
        <taxon>Artemisiinae</taxon>
        <taxon>Artemisia</taxon>
    </lineage>
</organism>
<reference evidence="4 5" key="1">
    <citation type="journal article" date="2018" name="Mol. Plant">
        <title>The genome of Artemisia annua provides insight into the evolution of Asteraceae family and artemisinin biosynthesis.</title>
        <authorList>
            <person name="Shen Q."/>
            <person name="Zhang L."/>
            <person name="Liao Z."/>
            <person name="Wang S."/>
            <person name="Yan T."/>
            <person name="Shi P."/>
            <person name="Liu M."/>
            <person name="Fu X."/>
            <person name="Pan Q."/>
            <person name="Wang Y."/>
            <person name="Lv Z."/>
            <person name="Lu X."/>
            <person name="Zhang F."/>
            <person name="Jiang W."/>
            <person name="Ma Y."/>
            <person name="Chen M."/>
            <person name="Hao X."/>
            <person name="Li L."/>
            <person name="Tang Y."/>
            <person name="Lv G."/>
            <person name="Zhou Y."/>
            <person name="Sun X."/>
            <person name="Brodelius P.E."/>
            <person name="Rose J.K.C."/>
            <person name="Tang K."/>
        </authorList>
    </citation>
    <scope>NUCLEOTIDE SEQUENCE [LARGE SCALE GENOMIC DNA]</scope>
    <source>
        <strain evidence="5">cv. Huhao1</strain>
        <tissue evidence="4">Leaf</tissue>
    </source>
</reference>
<comment type="caution">
    <text evidence="4">The sequence shown here is derived from an EMBL/GenBank/DDBJ whole genome shotgun (WGS) entry which is preliminary data.</text>
</comment>
<dbReference type="EMBL" id="PKPP01010316">
    <property type="protein sequence ID" value="PWA46372.1"/>
    <property type="molecule type" value="Genomic_DNA"/>
</dbReference>
<keyword evidence="2" id="KW-0186">Copper</keyword>
<sequence length="61" mass="6781">MNKYLTVPSRGKRSFAKTIKPFHINVVFDEDEIPAGVDASKIIGWTSRDLLNGPGELYSVT</sequence>
<evidence type="ECO:0000256" key="2">
    <source>
        <dbReference type="ARBA" id="ARBA00023008"/>
    </source>
</evidence>
<dbReference type="GO" id="GO:0005507">
    <property type="term" value="F:copper ion binding"/>
    <property type="evidence" value="ECO:0007669"/>
    <property type="project" value="InterPro"/>
</dbReference>
<dbReference type="OrthoDB" id="197281at2759"/>
<protein>
    <submittedName>
        <fullName evidence="4">Plastocyanin B</fullName>
    </submittedName>
</protein>
<evidence type="ECO:0000256" key="1">
    <source>
        <dbReference type="ARBA" id="ARBA00022723"/>
    </source>
</evidence>
<dbReference type="GO" id="GO:0009055">
    <property type="term" value="F:electron transfer activity"/>
    <property type="evidence" value="ECO:0007669"/>
    <property type="project" value="InterPro"/>
</dbReference>
<gene>
    <name evidence="4" type="ORF">CTI12_AA508830</name>
</gene>
<feature type="domain" description="Blue (type 1) copper" evidence="3">
    <location>
        <begin position="5"/>
        <end position="61"/>
    </location>
</feature>
<keyword evidence="5" id="KW-1185">Reference proteome</keyword>
<dbReference type="InterPro" id="IPR000923">
    <property type="entry name" value="BlueCu_1"/>
</dbReference>